<evidence type="ECO:0000313" key="1">
    <source>
        <dbReference type="EMBL" id="KAA3481348.1"/>
    </source>
</evidence>
<accession>A0A5B6WJD0</accession>
<proteinExistence type="predicted"/>
<keyword evidence="2" id="KW-1185">Reference proteome</keyword>
<name>A0A5B6WJD0_9ROSI</name>
<dbReference type="EMBL" id="SMMG02000003">
    <property type="protein sequence ID" value="KAA3481348.1"/>
    <property type="molecule type" value="Genomic_DNA"/>
</dbReference>
<dbReference type="AlphaFoldDB" id="A0A5B6WJD0"/>
<evidence type="ECO:0000313" key="2">
    <source>
        <dbReference type="Proteomes" id="UP000325315"/>
    </source>
</evidence>
<comment type="caution">
    <text evidence="1">The sequence shown here is derived from an EMBL/GenBank/DDBJ whole genome shotgun (WGS) entry which is preliminary data.</text>
</comment>
<protein>
    <submittedName>
        <fullName evidence="1">Retrovirus-related Pol polyprotein from transposon TNT 1-94</fullName>
    </submittedName>
</protein>
<reference evidence="2" key="1">
    <citation type="journal article" date="2019" name="Plant Biotechnol. J.">
        <title>Genome sequencing of the Australian wild diploid species Gossypium australe highlights disease resistance and delayed gland morphogenesis.</title>
        <authorList>
            <person name="Cai Y."/>
            <person name="Cai X."/>
            <person name="Wang Q."/>
            <person name="Wang P."/>
            <person name="Zhang Y."/>
            <person name="Cai C."/>
            <person name="Xu Y."/>
            <person name="Wang K."/>
            <person name="Zhou Z."/>
            <person name="Wang C."/>
            <person name="Geng S."/>
            <person name="Li B."/>
            <person name="Dong Q."/>
            <person name="Hou Y."/>
            <person name="Wang H."/>
            <person name="Ai P."/>
            <person name="Liu Z."/>
            <person name="Yi F."/>
            <person name="Sun M."/>
            <person name="An G."/>
            <person name="Cheng J."/>
            <person name="Zhang Y."/>
            <person name="Shi Q."/>
            <person name="Xie Y."/>
            <person name="Shi X."/>
            <person name="Chang Y."/>
            <person name="Huang F."/>
            <person name="Chen Y."/>
            <person name="Hong S."/>
            <person name="Mi L."/>
            <person name="Sun Q."/>
            <person name="Zhang L."/>
            <person name="Zhou B."/>
            <person name="Peng R."/>
            <person name="Zhang X."/>
            <person name="Liu F."/>
        </authorList>
    </citation>
    <scope>NUCLEOTIDE SEQUENCE [LARGE SCALE GENOMIC DNA]</scope>
    <source>
        <strain evidence="2">cv. PA1801</strain>
    </source>
</reference>
<dbReference type="Proteomes" id="UP000325315">
    <property type="component" value="Unassembled WGS sequence"/>
</dbReference>
<organism evidence="1 2">
    <name type="scientific">Gossypium australe</name>
    <dbReference type="NCBI Taxonomy" id="47621"/>
    <lineage>
        <taxon>Eukaryota</taxon>
        <taxon>Viridiplantae</taxon>
        <taxon>Streptophyta</taxon>
        <taxon>Embryophyta</taxon>
        <taxon>Tracheophyta</taxon>
        <taxon>Spermatophyta</taxon>
        <taxon>Magnoliopsida</taxon>
        <taxon>eudicotyledons</taxon>
        <taxon>Gunneridae</taxon>
        <taxon>Pentapetalae</taxon>
        <taxon>rosids</taxon>
        <taxon>malvids</taxon>
        <taxon>Malvales</taxon>
        <taxon>Malvaceae</taxon>
        <taxon>Malvoideae</taxon>
        <taxon>Gossypium</taxon>
    </lineage>
</organism>
<sequence length="74" mass="8604">MEQEKSTQIFVDNQAAISITNNPEGEVWLVYCSTKNQYADIFIKALRKAKFDLLRQKLEVCSSTSRMSVNFYDF</sequence>
<gene>
    <name evidence="1" type="ORF">EPI10_021720</name>
</gene>